<dbReference type="EMBL" id="SOEF01000007">
    <property type="protein sequence ID" value="TDX45463.1"/>
    <property type="molecule type" value="Genomic_DNA"/>
</dbReference>
<reference evidence="5 10" key="2">
    <citation type="submission" date="2016-10" db="EMBL/GenBank/DDBJ databases">
        <authorList>
            <person name="de Groot N.N."/>
        </authorList>
    </citation>
    <scope>NUCLEOTIDE SEQUENCE [LARGE SCALE GENOMIC DNA]</scope>
    <source>
        <strain evidence="5 10">WG7</strain>
    </source>
</reference>
<evidence type="ECO:0000313" key="5">
    <source>
        <dbReference type="EMBL" id="SDI38413.1"/>
    </source>
</evidence>
<dbReference type="EMBL" id="SOAA01000016">
    <property type="protein sequence ID" value="TDS29806.1"/>
    <property type="molecule type" value="Genomic_DNA"/>
</dbReference>
<sequence>MLKSIFKGFTSDKSGKLYLISILILIISNIIISVNSNLYLVGTISVIFYVIALVYYSRYMELKLWVTLLLVGVTLVPMGIWITLFYFARKNYYIYHSED</sequence>
<dbReference type="Proteomes" id="UP000198945">
    <property type="component" value="Unassembled WGS sequence"/>
</dbReference>
<dbReference type="RefSeq" id="WP_073159556.1">
    <property type="nucleotide sequence ID" value="NZ_FMYT01000008.1"/>
</dbReference>
<proteinExistence type="predicted"/>
<dbReference type="AlphaFoldDB" id="A0A1G6MH02"/>
<dbReference type="Proteomes" id="UP000198612">
    <property type="component" value="Unassembled WGS sequence"/>
</dbReference>
<evidence type="ECO:0000313" key="14">
    <source>
        <dbReference type="Proteomes" id="UP000295758"/>
    </source>
</evidence>
<dbReference type="EMBL" id="FNBJ01000006">
    <property type="protein sequence ID" value="SDF11805.1"/>
    <property type="molecule type" value="Genomic_DNA"/>
</dbReference>
<keyword evidence="1" id="KW-0812">Transmembrane</keyword>
<keyword evidence="11" id="KW-1185">Reference proteome</keyword>
<dbReference type="GeneID" id="57012188"/>
<dbReference type="EMBL" id="FOHG01000007">
    <property type="protein sequence ID" value="SES81694.1"/>
    <property type="molecule type" value="Genomic_DNA"/>
</dbReference>
<gene>
    <name evidence="7" type="ORF">BY453_11622</name>
    <name evidence="8" type="ORF">C7954_10730</name>
    <name evidence="2" type="ORF">C8C78_10949</name>
    <name evidence="3" type="ORF">SAMN04488597_10869</name>
    <name evidence="4" type="ORF">SAMN04488598_10681</name>
    <name evidence="6" type="ORF">SAMN04515652_10722</name>
    <name evidence="5" type="ORF">SAMN04515654_10598</name>
</gene>
<dbReference type="EMBL" id="FMYT01000008">
    <property type="protein sequence ID" value="SDC54789.1"/>
    <property type="molecule type" value="Genomic_DNA"/>
</dbReference>
<evidence type="ECO:0000313" key="12">
    <source>
        <dbReference type="Proteomes" id="UP000247389"/>
    </source>
</evidence>
<evidence type="ECO:0000313" key="11">
    <source>
        <dbReference type="Proteomes" id="UP000199519"/>
    </source>
</evidence>
<evidence type="ECO:0000313" key="10">
    <source>
        <dbReference type="Proteomes" id="UP000198945"/>
    </source>
</evidence>
<reference evidence="9 11" key="1">
    <citation type="submission" date="2016-10" db="EMBL/GenBank/DDBJ databases">
        <authorList>
            <person name="Varghese N."/>
            <person name="Submissions S."/>
        </authorList>
    </citation>
    <scope>NUCLEOTIDE SEQUENCE [LARGE SCALE GENOMIC DNA]</scope>
    <source>
        <strain evidence="3 15">WG10</strain>
        <strain evidence="4 11">WG2</strain>
        <strain evidence="6 9">WG5</strain>
    </source>
</reference>
<name>A0A1G6MH02_9FIRM</name>
<keyword evidence="1" id="KW-1133">Transmembrane helix</keyword>
<reference evidence="7 14" key="3">
    <citation type="submission" date="2019-03" db="EMBL/GenBank/DDBJ databases">
        <title>Deep subsurface shale carbon reservoir microbial communities from Ohio and West Virginia, USA.</title>
        <authorList>
            <person name="Wrighton K."/>
        </authorList>
    </citation>
    <scope>NUCLEOTIDE SEQUENCE [LARGE SCALE GENOMIC DNA]</scope>
    <source>
        <strain evidence="7 14">UTICA-S4D12</strain>
    </source>
</reference>
<evidence type="ECO:0000313" key="7">
    <source>
        <dbReference type="EMBL" id="TDS29806.1"/>
    </source>
</evidence>
<keyword evidence="1" id="KW-0472">Membrane</keyword>
<dbReference type="Proteomes" id="UP000324896">
    <property type="component" value="Unassembled WGS sequence"/>
</dbReference>
<organism evidence="3 15">
    <name type="scientific">Halanaerobium congolense</name>
    <dbReference type="NCBI Taxonomy" id="54121"/>
    <lineage>
        <taxon>Bacteria</taxon>
        <taxon>Bacillati</taxon>
        <taxon>Bacillota</taxon>
        <taxon>Clostridia</taxon>
        <taxon>Halanaerobiales</taxon>
        <taxon>Halanaerobiaceae</taxon>
        <taxon>Halanaerobium</taxon>
    </lineage>
</organism>
<feature type="transmembrane region" description="Helical" evidence="1">
    <location>
        <begin position="64"/>
        <end position="88"/>
    </location>
</feature>
<dbReference type="EMBL" id="QICM01000009">
    <property type="protein sequence ID" value="PXV66999.1"/>
    <property type="molecule type" value="Genomic_DNA"/>
</dbReference>
<evidence type="ECO:0000313" key="3">
    <source>
        <dbReference type="EMBL" id="SDC54789.1"/>
    </source>
</evidence>
<dbReference type="Proteomes" id="UP000295472">
    <property type="component" value="Unassembled WGS sequence"/>
</dbReference>
<evidence type="ECO:0000313" key="6">
    <source>
        <dbReference type="EMBL" id="SES81694.1"/>
    </source>
</evidence>
<evidence type="ECO:0000313" key="8">
    <source>
        <dbReference type="EMBL" id="TDX45463.1"/>
    </source>
</evidence>
<evidence type="ECO:0000313" key="15">
    <source>
        <dbReference type="Proteomes" id="UP000324896"/>
    </source>
</evidence>
<evidence type="ECO:0000313" key="9">
    <source>
        <dbReference type="Proteomes" id="UP000198612"/>
    </source>
</evidence>
<dbReference type="Proteomes" id="UP000199519">
    <property type="component" value="Unassembled WGS sequence"/>
</dbReference>
<dbReference type="Proteomes" id="UP000295758">
    <property type="component" value="Unassembled WGS sequence"/>
</dbReference>
<evidence type="ECO:0000256" key="1">
    <source>
        <dbReference type="SAM" id="Phobius"/>
    </source>
</evidence>
<evidence type="ECO:0000313" key="4">
    <source>
        <dbReference type="EMBL" id="SDF11805.1"/>
    </source>
</evidence>
<dbReference type="EMBL" id="FNEH01000005">
    <property type="protein sequence ID" value="SDI38413.1"/>
    <property type="molecule type" value="Genomic_DNA"/>
</dbReference>
<evidence type="ECO:0000313" key="13">
    <source>
        <dbReference type="Proteomes" id="UP000295472"/>
    </source>
</evidence>
<evidence type="ECO:0000313" key="2">
    <source>
        <dbReference type="EMBL" id="PXV66999.1"/>
    </source>
</evidence>
<dbReference type="Proteomes" id="UP000247389">
    <property type="component" value="Unassembled WGS sequence"/>
</dbReference>
<reference evidence="8 13" key="4">
    <citation type="submission" date="2019-03" db="EMBL/GenBank/DDBJ databases">
        <title>Subsurface microbial communities from deep shales in Ohio and West Virginia, USA.</title>
        <authorList>
            <person name="Wrighton K."/>
        </authorList>
    </citation>
    <scope>NUCLEOTIDE SEQUENCE [LARGE SCALE GENOMIC DNA]</scope>
    <source>
        <strain evidence="8 13">DSMZ 11287</strain>
        <strain evidence="2 12">MSL28</strain>
    </source>
</reference>
<feature type="transmembrane region" description="Helical" evidence="1">
    <location>
        <begin position="15"/>
        <end position="32"/>
    </location>
</feature>
<feature type="transmembrane region" description="Helical" evidence="1">
    <location>
        <begin position="38"/>
        <end position="57"/>
    </location>
</feature>
<accession>A0A1G6MH02</accession>
<protein>
    <submittedName>
        <fullName evidence="3">Uncharacterized protein</fullName>
    </submittedName>
</protein>
<dbReference type="STRING" id="54121.SAMN04515653_10598"/>